<protein>
    <submittedName>
        <fullName evidence="1">Uncharacterized protein</fullName>
    </submittedName>
</protein>
<proteinExistence type="predicted"/>
<sequence length="67" mass="7350">MDKSSFAKENVEKLINRSKEDKKVDIAALLKNPEVQDLINGFMAAKGANQPAKTVISKPIPPTDDQL</sequence>
<organism evidence="1 2">
    <name type="scientific">Providencia rettgeri</name>
    <dbReference type="NCBI Taxonomy" id="587"/>
    <lineage>
        <taxon>Bacteria</taxon>
        <taxon>Pseudomonadati</taxon>
        <taxon>Pseudomonadota</taxon>
        <taxon>Gammaproteobacteria</taxon>
        <taxon>Enterobacterales</taxon>
        <taxon>Morganellaceae</taxon>
        <taxon>Providencia</taxon>
    </lineage>
</organism>
<dbReference type="AlphaFoldDB" id="A0A9N8D1B6"/>
<comment type="caution">
    <text evidence="1">The sequence shown here is derived from an EMBL/GenBank/DDBJ whole genome shotgun (WGS) entry which is preliminary data.</text>
</comment>
<name>A0A9N8D1B6_PRORE</name>
<accession>A0A9N8D1B6</accession>
<evidence type="ECO:0000313" key="1">
    <source>
        <dbReference type="EMBL" id="CAB5708505.1"/>
    </source>
</evidence>
<dbReference type="Proteomes" id="UP000834611">
    <property type="component" value="Unassembled WGS sequence"/>
</dbReference>
<gene>
    <name evidence="1" type="ORF">GHA_03334</name>
</gene>
<dbReference type="EMBL" id="CAHPSF010000010">
    <property type="protein sequence ID" value="CAB5708505.1"/>
    <property type="molecule type" value="Genomic_DNA"/>
</dbReference>
<evidence type="ECO:0000313" key="2">
    <source>
        <dbReference type="Proteomes" id="UP000834611"/>
    </source>
</evidence>
<reference evidence="1" key="1">
    <citation type="submission" date="2020-05" db="EMBL/GenBank/DDBJ databases">
        <authorList>
            <person name="Delgado-Blas J."/>
        </authorList>
    </citation>
    <scope>NUCLEOTIDE SEQUENCE</scope>
    <source>
        <strain evidence="1">BB1453</strain>
    </source>
</reference>